<dbReference type="EMBL" id="CP144914">
    <property type="protein sequence ID" value="WWD79835.1"/>
    <property type="molecule type" value="Genomic_DNA"/>
</dbReference>
<keyword evidence="3" id="KW-1185">Reference proteome</keyword>
<feature type="transmembrane region" description="Helical" evidence="1">
    <location>
        <begin position="37"/>
        <end position="61"/>
    </location>
</feature>
<keyword evidence="1" id="KW-1133">Transmembrane helix</keyword>
<gene>
    <name evidence="2" type="ORF">FTX54_015785</name>
</gene>
<evidence type="ECO:0000256" key="1">
    <source>
        <dbReference type="SAM" id="Phobius"/>
    </source>
</evidence>
<dbReference type="Proteomes" id="UP000321816">
    <property type="component" value="Chromosome"/>
</dbReference>
<keyword evidence="1" id="KW-0472">Membrane</keyword>
<evidence type="ECO:0008006" key="4">
    <source>
        <dbReference type="Google" id="ProtNLM"/>
    </source>
</evidence>
<sequence>MKAYRLEVRFTVLMTFLLIAAGNVALLFSIFPVEGYFFGFPIMYIVPILFGWFGILFLTLVANSIGNKIDTAIAEDNKLEEEEEERREKEEGA</sequence>
<name>A0A5C7FBS5_9BACI</name>
<accession>A0A5C7FBS5</accession>
<feature type="transmembrane region" description="Helical" evidence="1">
    <location>
        <begin position="12"/>
        <end position="31"/>
    </location>
</feature>
<dbReference type="OrthoDB" id="7868694at2"/>
<dbReference type="KEGG" id="ahal:FTX54_015785"/>
<keyword evidence="1" id="KW-0812">Transmembrane</keyword>
<organism evidence="2 3">
    <name type="scientific">Alkalicoccus halolimnae</name>
    <dbReference type="NCBI Taxonomy" id="1667239"/>
    <lineage>
        <taxon>Bacteria</taxon>
        <taxon>Bacillati</taxon>
        <taxon>Bacillota</taxon>
        <taxon>Bacilli</taxon>
        <taxon>Bacillales</taxon>
        <taxon>Bacillaceae</taxon>
        <taxon>Alkalicoccus</taxon>
    </lineage>
</organism>
<proteinExistence type="predicted"/>
<evidence type="ECO:0000313" key="3">
    <source>
        <dbReference type="Proteomes" id="UP000321816"/>
    </source>
</evidence>
<evidence type="ECO:0000313" key="2">
    <source>
        <dbReference type="EMBL" id="WWD79835.1"/>
    </source>
</evidence>
<dbReference type="AlphaFoldDB" id="A0A5C7FBS5"/>
<dbReference type="RefSeq" id="WP_147802699.1">
    <property type="nucleotide sequence ID" value="NZ_CP144914.1"/>
</dbReference>
<reference evidence="2 3" key="1">
    <citation type="submission" date="2024-01" db="EMBL/GenBank/DDBJ databases">
        <title>Complete Genome Sequence of Alkalicoccus halolimnae BZ-SZ-XJ29T, a Moderately Halophilic Bacterium Isolated from a Salt Lake.</title>
        <authorList>
            <person name="Zhao B."/>
        </authorList>
    </citation>
    <scope>NUCLEOTIDE SEQUENCE [LARGE SCALE GENOMIC DNA]</scope>
    <source>
        <strain evidence="2 3">BZ-SZ-XJ29</strain>
    </source>
</reference>
<protein>
    <recommendedName>
        <fullName evidence="4">DUF997 family protein</fullName>
    </recommendedName>
</protein>